<dbReference type="SMART" id="SM00829">
    <property type="entry name" value="PKS_ER"/>
    <property type="match status" value="1"/>
</dbReference>
<dbReference type="FunFam" id="3.40.50.720:FF:000121">
    <property type="entry name" value="Prostaglandin reductase 2"/>
    <property type="match status" value="1"/>
</dbReference>
<evidence type="ECO:0000313" key="4">
    <source>
        <dbReference type="Proteomes" id="UP000696485"/>
    </source>
</evidence>
<dbReference type="Proteomes" id="UP000696485">
    <property type="component" value="Unassembled WGS sequence"/>
</dbReference>
<dbReference type="InterPro" id="IPR013149">
    <property type="entry name" value="ADH-like_C"/>
</dbReference>
<dbReference type="InterPro" id="IPR036291">
    <property type="entry name" value="NAD(P)-bd_dom_sf"/>
</dbReference>
<dbReference type="AlphaFoldDB" id="A0A9P5SIM0"/>
<sequence length="345" mass="37756">MSPNAKQLTNTRVLVAKIPQDVAPNKSHFRTVVLTEESPALQNNEVLVQNIIFSLDPYIRHEFAEGQEETKVIGFAIAKVVDSKNVGFPVGALVLSPSNWESYTHVSRPENIAELLRIDELASPKVPLSAYNGILGIPGYTSWDSLHSVGNPKAGETIYVSSAAGTLGQLTGQLAKRKGLRVIGSAGSDEKVAFLTKELGFDAAFNYKTEDKREALTRLAGERGLDIYYDLVGDDTVEVALDLLNPRGRVVSVGILSLHQNQAPPAPHNLVNILFKQLRFEGYLVFERTENLGKFWEEVTPLVESGEIKFKETVLESGVETLAENYLALLAGKWTGKVNVKVASL</sequence>
<accession>A0A9P5SIM0</accession>
<dbReference type="InterPro" id="IPR011032">
    <property type="entry name" value="GroES-like_sf"/>
</dbReference>
<dbReference type="Pfam" id="PF16884">
    <property type="entry name" value="ADH_N_2"/>
    <property type="match status" value="1"/>
</dbReference>
<dbReference type="GO" id="GO:0016628">
    <property type="term" value="F:oxidoreductase activity, acting on the CH-CH group of donors, NAD or NADP as acceptor"/>
    <property type="evidence" value="ECO:0007669"/>
    <property type="project" value="InterPro"/>
</dbReference>
<evidence type="ECO:0000259" key="2">
    <source>
        <dbReference type="SMART" id="SM00829"/>
    </source>
</evidence>
<keyword evidence="1" id="KW-0560">Oxidoreductase</keyword>
<dbReference type="Pfam" id="PF00107">
    <property type="entry name" value="ADH_zinc_N"/>
    <property type="match status" value="1"/>
</dbReference>
<keyword evidence="4" id="KW-1185">Reference proteome</keyword>
<dbReference type="InterPro" id="IPR020843">
    <property type="entry name" value="ER"/>
</dbReference>
<dbReference type="CDD" id="cd05288">
    <property type="entry name" value="PGDH"/>
    <property type="match status" value="1"/>
</dbReference>
<proteinExistence type="predicted"/>
<dbReference type="Gene3D" id="3.40.50.720">
    <property type="entry name" value="NAD(P)-binding Rossmann-like Domain"/>
    <property type="match status" value="1"/>
</dbReference>
<evidence type="ECO:0000256" key="1">
    <source>
        <dbReference type="ARBA" id="ARBA00023002"/>
    </source>
</evidence>
<dbReference type="Gene3D" id="3.90.180.10">
    <property type="entry name" value="Medium-chain alcohol dehydrogenases, catalytic domain"/>
    <property type="match status" value="1"/>
</dbReference>
<feature type="domain" description="Enoyl reductase (ER)" evidence="2">
    <location>
        <begin position="27"/>
        <end position="340"/>
    </location>
</feature>
<organism evidence="3 4">
    <name type="scientific">Podila minutissima</name>
    <dbReference type="NCBI Taxonomy" id="64525"/>
    <lineage>
        <taxon>Eukaryota</taxon>
        <taxon>Fungi</taxon>
        <taxon>Fungi incertae sedis</taxon>
        <taxon>Mucoromycota</taxon>
        <taxon>Mortierellomycotina</taxon>
        <taxon>Mortierellomycetes</taxon>
        <taxon>Mortierellales</taxon>
        <taxon>Mortierellaceae</taxon>
        <taxon>Podila</taxon>
    </lineage>
</organism>
<reference evidence="3" key="1">
    <citation type="journal article" date="2020" name="Fungal Divers.">
        <title>Resolving the Mortierellaceae phylogeny through synthesis of multi-gene phylogenetics and phylogenomics.</title>
        <authorList>
            <person name="Vandepol N."/>
            <person name="Liber J."/>
            <person name="Desiro A."/>
            <person name="Na H."/>
            <person name="Kennedy M."/>
            <person name="Barry K."/>
            <person name="Grigoriev I.V."/>
            <person name="Miller A.N."/>
            <person name="O'Donnell K."/>
            <person name="Stajich J.E."/>
            <person name="Bonito G."/>
        </authorList>
    </citation>
    <scope>NUCLEOTIDE SEQUENCE</scope>
    <source>
        <strain evidence="3">NVP1</strain>
    </source>
</reference>
<dbReference type="PANTHER" id="PTHR43205">
    <property type="entry name" value="PROSTAGLANDIN REDUCTASE"/>
    <property type="match status" value="1"/>
</dbReference>
<comment type="caution">
    <text evidence="3">The sequence shown here is derived from an EMBL/GenBank/DDBJ whole genome shotgun (WGS) entry which is preliminary data.</text>
</comment>
<dbReference type="PANTHER" id="PTHR43205:SF7">
    <property type="entry name" value="PROSTAGLANDIN REDUCTASE 1"/>
    <property type="match status" value="1"/>
</dbReference>
<protein>
    <recommendedName>
        <fullName evidence="2">Enoyl reductase (ER) domain-containing protein</fullName>
    </recommendedName>
</protein>
<dbReference type="SUPFAM" id="SSF50129">
    <property type="entry name" value="GroES-like"/>
    <property type="match status" value="1"/>
</dbReference>
<gene>
    <name evidence="3" type="ORF">BG006_009195</name>
</gene>
<dbReference type="SUPFAM" id="SSF51735">
    <property type="entry name" value="NAD(P)-binding Rossmann-fold domains"/>
    <property type="match status" value="1"/>
</dbReference>
<name>A0A9P5SIM0_9FUNG</name>
<dbReference type="EMBL" id="JAAAUY010000658">
    <property type="protein sequence ID" value="KAF9327508.1"/>
    <property type="molecule type" value="Genomic_DNA"/>
</dbReference>
<dbReference type="InterPro" id="IPR045010">
    <property type="entry name" value="MDR_fam"/>
</dbReference>
<dbReference type="InterPro" id="IPR041694">
    <property type="entry name" value="ADH_N_2"/>
</dbReference>
<evidence type="ECO:0000313" key="3">
    <source>
        <dbReference type="EMBL" id="KAF9327508.1"/>
    </source>
</evidence>